<reference evidence="5 6" key="1">
    <citation type="submission" date="2022-08" db="EMBL/GenBank/DDBJ databases">
        <authorList>
            <person name="Li F."/>
        </authorList>
    </citation>
    <scope>NUCLEOTIDE SEQUENCE [LARGE SCALE GENOMIC DNA]</scope>
    <source>
        <strain evidence="5 6">10F1B-8-1</strain>
    </source>
</reference>
<dbReference type="RefSeq" id="WP_258799237.1">
    <property type="nucleotide sequence ID" value="NZ_JANTHX010000007.1"/>
</dbReference>
<accession>A0ABT1ZHD8</accession>
<evidence type="ECO:0000313" key="5">
    <source>
        <dbReference type="EMBL" id="MCS0500130.1"/>
    </source>
</evidence>
<dbReference type="InterPro" id="IPR011141">
    <property type="entry name" value="Polyketide_synthase_type-III"/>
</dbReference>
<dbReference type="Pfam" id="PF02797">
    <property type="entry name" value="Chal_sti_synt_C"/>
    <property type="match status" value="1"/>
</dbReference>
<evidence type="ECO:0000256" key="1">
    <source>
        <dbReference type="ARBA" id="ARBA00005531"/>
    </source>
</evidence>
<gene>
    <name evidence="5" type="ORF">NUH29_11300</name>
</gene>
<dbReference type="InterPro" id="IPR016039">
    <property type="entry name" value="Thiolase-like"/>
</dbReference>
<dbReference type="PANTHER" id="PTHR11877:SF99">
    <property type="entry name" value="1,3,6,8-TETRAHYDROXYNAPHTHALENE SYNTHASE"/>
    <property type="match status" value="1"/>
</dbReference>
<evidence type="ECO:0000256" key="3">
    <source>
        <dbReference type="ARBA" id="ARBA00023315"/>
    </source>
</evidence>
<sequence>MIDAFARALGLGDAQLEASRRSLAEVGNLSSASVLFLLEEALVQAPGTRGVLFAVGPGVTAECVLLEWR</sequence>
<evidence type="ECO:0000256" key="2">
    <source>
        <dbReference type="ARBA" id="ARBA00022679"/>
    </source>
</evidence>
<protein>
    <recommendedName>
        <fullName evidence="4">Chalcone/stilbene synthase C-terminal domain-containing protein</fullName>
    </recommendedName>
</protein>
<dbReference type="EMBL" id="JANTHX010000007">
    <property type="protein sequence ID" value="MCS0500130.1"/>
    <property type="molecule type" value="Genomic_DNA"/>
</dbReference>
<dbReference type="Proteomes" id="UP001205337">
    <property type="component" value="Unassembled WGS sequence"/>
</dbReference>
<comment type="similarity">
    <text evidence="1">Belongs to the thiolase-like superfamily. Chalcone/stilbene synthases family.</text>
</comment>
<evidence type="ECO:0000259" key="4">
    <source>
        <dbReference type="Pfam" id="PF02797"/>
    </source>
</evidence>
<proteinExistence type="inferred from homology"/>
<comment type="caution">
    <text evidence="5">The sequence shown here is derived from an EMBL/GenBank/DDBJ whole genome shotgun (WGS) entry which is preliminary data.</text>
</comment>
<keyword evidence="6" id="KW-1185">Reference proteome</keyword>
<dbReference type="SUPFAM" id="SSF53901">
    <property type="entry name" value="Thiolase-like"/>
    <property type="match status" value="1"/>
</dbReference>
<dbReference type="InterPro" id="IPR012328">
    <property type="entry name" value="Chalcone/stilbene_synt_C"/>
</dbReference>
<name>A0ABT1ZHD8_9MICO</name>
<keyword evidence="3" id="KW-0012">Acyltransferase</keyword>
<dbReference type="PANTHER" id="PTHR11877">
    <property type="entry name" value="HYDROXYMETHYLGLUTARYL-COA SYNTHASE"/>
    <property type="match status" value="1"/>
</dbReference>
<keyword evidence="2" id="KW-0808">Transferase</keyword>
<evidence type="ECO:0000313" key="6">
    <source>
        <dbReference type="Proteomes" id="UP001205337"/>
    </source>
</evidence>
<dbReference type="Gene3D" id="3.40.47.10">
    <property type="match status" value="1"/>
</dbReference>
<feature type="domain" description="Chalcone/stilbene synthase C-terminal" evidence="4">
    <location>
        <begin position="2"/>
        <end position="66"/>
    </location>
</feature>
<organism evidence="5 6">
    <name type="scientific">Protaetiibacter mangrovi</name>
    <dbReference type="NCBI Taxonomy" id="2970926"/>
    <lineage>
        <taxon>Bacteria</taxon>
        <taxon>Bacillati</taxon>
        <taxon>Actinomycetota</taxon>
        <taxon>Actinomycetes</taxon>
        <taxon>Micrococcales</taxon>
        <taxon>Microbacteriaceae</taxon>
        <taxon>Protaetiibacter</taxon>
    </lineage>
</organism>